<protein>
    <submittedName>
        <fullName evidence="3">Non-canonical purine NTP pyrophosphatase</fullName>
    </submittedName>
</protein>
<dbReference type="GO" id="GO:0047429">
    <property type="term" value="F:nucleoside triphosphate diphosphatase activity"/>
    <property type="evidence" value="ECO:0007669"/>
    <property type="project" value="InterPro"/>
</dbReference>
<comment type="similarity">
    <text evidence="1">Belongs to the HAM1 NTPase family.</text>
</comment>
<organism evidence="3 4">
    <name type="scientific">Candidatus Dormiibacter inghamiae</name>
    <dbReference type="NCBI Taxonomy" id="3127013"/>
    <lineage>
        <taxon>Bacteria</taxon>
        <taxon>Bacillati</taxon>
        <taxon>Candidatus Dormiibacterota</taxon>
        <taxon>Candidatus Dormibacteria</taxon>
        <taxon>Candidatus Dormibacterales</taxon>
        <taxon>Candidatus Dormibacteraceae</taxon>
        <taxon>Candidatus Dormiibacter</taxon>
    </lineage>
</organism>
<dbReference type="GO" id="GO:0009143">
    <property type="term" value="P:nucleoside triphosphate catabolic process"/>
    <property type="evidence" value="ECO:0007669"/>
    <property type="project" value="InterPro"/>
</dbReference>
<dbReference type="EMBL" id="JAEKNQ010000056">
    <property type="protein sequence ID" value="MBJ7604277.1"/>
    <property type="molecule type" value="Genomic_DNA"/>
</dbReference>
<sequence>MTVLFLATGNEGKLREFQELLLGTGLLLEVVDTRVPETGDSYSANAALKAEAAARSRAGPALGDDSGLEVAALGGYPGLLSARIAPTQAEREALLFERLCPHPKPWRARFVCLLALALPGRPTLSFRGEAAGEIREPAGRGQGFGYDPVFWPSGSLLSFAELPPIEKHSLSHRGAAVRALLASGALASLSRPSERGESRR</sequence>
<dbReference type="Gene3D" id="3.90.950.10">
    <property type="match status" value="1"/>
</dbReference>
<reference evidence="3 4" key="1">
    <citation type="submission" date="2020-10" db="EMBL/GenBank/DDBJ databases">
        <title>Ca. Dormibacterota MAGs.</title>
        <authorList>
            <person name="Montgomery K."/>
        </authorList>
    </citation>
    <scope>NUCLEOTIDE SEQUENCE [LARGE SCALE GENOMIC DNA]</scope>
    <source>
        <strain evidence="3">SC8811_S16_3</strain>
    </source>
</reference>
<accession>A0A934KIU7</accession>
<dbReference type="SUPFAM" id="SSF52972">
    <property type="entry name" value="ITPase-like"/>
    <property type="match status" value="1"/>
</dbReference>
<evidence type="ECO:0000313" key="4">
    <source>
        <dbReference type="Proteomes" id="UP000620075"/>
    </source>
</evidence>
<dbReference type="GO" id="GO:0005829">
    <property type="term" value="C:cytosol"/>
    <property type="evidence" value="ECO:0007669"/>
    <property type="project" value="TreeGrafter"/>
</dbReference>
<dbReference type="PANTHER" id="PTHR11067:SF9">
    <property type="entry name" value="INOSINE TRIPHOSPHATE PYROPHOSPHATASE"/>
    <property type="match status" value="1"/>
</dbReference>
<dbReference type="RefSeq" id="WP_338181730.1">
    <property type="nucleotide sequence ID" value="NZ_JAEKNQ010000056.1"/>
</dbReference>
<evidence type="ECO:0000313" key="3">
    <source>
        <dbReference type="EMBL" id="MBJ7604277.1"/>
    </source>
</evidence>
<dbReference type="Proteomes" id="UP000620075">
    <property type="component" value="Unassembled WGS sequence"/>
</dbReference>
<comment type="caution">
    <text evidence="3">The sequence shown here is derived from an EMBL/GenBank/DDBJ whole genome shotgun (WGS) entry which is preliminary data.</text>
</comment>
<dbReference type="CDD" id="cd00515">
    <property type="entry name" value="HAM1"/>
    <property type="match status" value="1"/>
</dbReference>
<proteinExistence type="inferred from homology"/>
<keyword evidence="2" id="KW-0378">Hydrolase</keyword>
<dbReference type="PANTHER" id="PTHR11067">
    <property type="entry name" value="INOSINE TRIPHOSPHATE PYROPHOSPHATASE/HAM1 PROTEIN"/>
    <property type="match status" value="1"/>
</dbReference>
<evidence type="ECO:0000256" key="2">
    <source>
        <dbReference type="ARBA" id="ARBA00022801"/>
    </source>
</evidence>
<dbReference type="AlphaFoldDB" id="A0A934KIU7"/>
<evidence type="ECO:0000256" key="1">
    <source>
        <dbReference type="ARBA" id="ARBA00008023"/>
    </source>
</evidence>
<dbReference type="InterPro" id="IPR002637">
    <property type="entry name" value="RdgB/HAM1"/>
</dbReference>
<gene>
    <name evidence="3" type="ORF">JF888_13985</name>
</gene>
<dbReference type="InterPro" id="IPR029001">
    <property type="entry name" value="ITPase-like_fam"/>
</dbReference>
<name>A0A934KIU7_9BACT</name>
<dbReference type="Pfam" id="PF01725">
    <property type="entry name" value="Ham1p_like"/>
    <property type="match status" value="1"/>
</dbReference>